<dbReference type="EMBL" id="JAERUA010000025">
    <property type="protein sequence ID" value="KAI1882182.1"/>
    <property type="molecule type" value="Genomic_DNA"/>
</dbReference>
<accession>A0A8T3CFV0</accession>
<proteinExistence type="predicted"/>
<keyword evidence="2" id="KW-1185">Reference proteome</keyword>
<evidence type="ECO:0000313" key="1">
    <source>
        <dbReference type="EMBL" id="KAI1882182.1"/>
    </source>
</evidence>
<comment type="caution">
    <text evidence="1">The sequence shown here is derived from an EMBL/GenBank/DDBJ whole genome shotgun (WGS) entry which is preliminary data.</text>
</comment>
<organism evidence="1 2">
    <name type="scientific">Albula goreensis</name>
    <dbReference type="NCBI Taxonomy" id="1534307"/>
    <lineage>
        <taxon>Eukaryota</taxon>
        <taxon>Metazoa</taxon>
        <taxon>Chordata</taxon>
        <taxon>Craniata</taxon>
        <taxon>Vertebrata</taxon>
        <taxon>Euteleostomi</taxon>
        <taxon>Actinopterygii</taxon>
        <taxon>Neopterygii</taxon>
        <taxon>Teleostei</taxon>
        <taxon>Albuliformes</taxon>
        <taxon>Albulidae</taxon>
        <taxon>Albula</taxon>
    </lineage>
</organism>
<sequence length="96" mass="10664">MTLAPGLTCFRERVRDGGYYDFPVQTKRHRVLSRGKYGKFNSDTYGCSGIQSRSCRTSADCTGCLGLYTCNISIATCKLKGVSRITDGFFLSLKRT</sequence>
<reference evidence="1" key="1">
    <citation type="submission" date="2021-01" db="EMBL/GenBank/DDBJ databases">
        <authorList>
            <person name="Zahm M."/>
            <person name="Roques C."/>
            <person name="Cabau C."/>
            <person name="Klopp C."/>
            <person name="Donnadieu C."/>
            <person name="Jouanno E."/>
            <person name="Lampietro C."/>
            <person name="Louis A."/>
            <person name="Herpin A."/>
            <person name="Echchiki A."/>
            <person name="Berthelot C."/>
            <person name="Parey E."/>
            <person name="Roest-Crollius H."/>
            <person name="Braasch I."/>
            <person name="Postlethwait J."/>
            <person name="Bobe J."/>
            <person name="Montfort J."/>
            <person name="Bouchez O."/>
            <person name="Begum T."/>
            <person name="Mejri S."/>
            <person name="Adams A."/>
            <person name="Chen W.-J."/>
            <person name="Guiguen Y."/>
        </authorList>
    </citation>
    <scope>NUCLEOTIDE SEQUENCE</scope>
    <source>
        <tissue evidence="1">Blood</tissue>
    </source>
</reference>
<evidence type="ECO:0000313" key="2">
    <source>
        <dbReference type="Proteomes" id="UP000829720"/>
    </source>
</evidence>
<dbReference type="AlphaFoldDB" id="A0A8T3CFV0"/>
<name>A0A8T3CFV0_9TELE</name>
<protein>
    <submittedName>
        <fullName evidence="1">Uncharacterized protein</fullName>
    </submittedName>
</protein>
<dbReference type="OrthoDB" id="8936341at2759"/>
<dbReference type="Proteomes" id="UP000829720">
    <property type="component" value="Unassembled WGS sequence"/>
</dbReference>
<gene>
    <name evidence="1" type="ORF">AGOR_G00248060</name>
</gene>